<name>A0A0R0AN83_9GAMM</name>
<keyword evidence="3" id="KW-1185">Reference proteome</keyword>
<evidence type="ECO:0008006" key="4">
    <source>
        <dbReference type="Google" id="ProtNLM"/>
    </source>
</evidence>
<sequence length="248" mass="27020">MNTLPPDDEALHAYVDGRLDADRVRTLEHWLQNHPEQAARIAGWKRDAASLRATWAGLEPLPADTPLAPPQIRRQLQRQRRARLGLVASCVLALGLGTTLGWQARELRMAGERLPMADAVAAYRLFAGTDVPLESGAGRDSPLQGWLQANFGAAGAAPDLQSQGFQLQGGRMLSTPEGAAAMLVYQDADGARIGLYLRPRSDRFSQGERRDGRLLAQYWAEGNTAFALVGPATQARMRQLRPLLHTAG</sequence>
<gene>
    <name evidence="2" type="ORF">ARC78_06995</name>
</gene>
<evidence type="ECO:0000313" key="3">
    <source>
        <dbReference type="Proteomes" id="UP000050836"/>
    </source>
</evidence>
<keyword evidence="1" id="KW-0812">Transmembrane</keyword>
<dbReference type="AlphaFoldDB" id="A0A0R0AN83"/>
<dbReference type="Proteomes" id="UP000050836">
    <property type="component" value="Unassembled WGS sequence"/>
</dbReference>
<feature type="transmembrane region" description="Helical" evidence="1">
    <location>
        <begin position="82"/>
        <end position="102"/>
    </location>
</feature>
<keyword evidence="1" id="KW-1133">Transmembrane helix</keyword>
<proteinExistence type="predicted"/>
<evidence type="ECO:0000313" key="2">
    <source>
        <dbReference type="EMBL" id="KRG43810.1"/>
    </source>
</evidence>
<reference evidence="2 3" key="1">
    <citation type="submission" date="2015-10" db="EMBL/GenBank/DDBJ databases">
        <title>Genome sequencing and analysis of members of genus Stenotrophomonas.</title>
        <authorList>
            <person name="Patil P.P."/>
            <person name="Midha S."/>
            <person name="Patil P.B."/>
        </authorList>
    </citation>
    <scope>NUCLEOTIDE SEQUENCE [LARGE SCALE GENOMIC DNA]</scope>
    <source>
        <strain evidence="2 3">JCM 9942</strain>
    </source>
</reference>
<keyword evidence="1" id="KW-0472">Membrane</keyword>
<protein>
    <recommendedName>
        <fullName evidence="4">Anti-sigma factor</fullName>
    </recommendedName>
</protein>
<comment type="caution">
    <text evidence="2">The sequence shown here is derived from an EMBL/GenBank/DDBJ whole genome shotgun (WGS) entry which is preliminary data.</text>
</comment>
<dbReference type="RefSeq" id="WP_057505849.1">
    <property type="nucleotide sequence ID" value="NZ_LLXS01000011.1"/>
</dbReference>
<evidence type="ECO:0000256" key="1">
    <source>
        <dbReference type="SAM" id="Phobius"/>
    </source>
</evidence>
<dbReference type="EMBL" id="LLXS01000011">
    <property type="protein sequence ID" value="KRG43810.1"/>
    <property type="molecule type" value="Genomic_DNA"/>
</dbReference>
<accession>A0A0R0AN83</accession>
<organism evidence="2 3">
    <name type="scientific">Stenotrophomonas pictorum JCM 9942</name>
    <dbReference type="NCBI Taxonomy" id="1236960"/>
    <lineage>
        <taxon>Bacteria</taxon>
        <taxon>Pseudomonadati</taxon>
        <taxon>Pseudomonadota</taxon>
        <taxon>Gammaproteobacteria</taxon>
        <taxon>Lysobacterales</taxon>
        <taxon>Lysobacteraceae</taxon>
        <taxon>Stenotrophomonas</taxon>
    </lineage>
</organism>